<dbReference type="AlphaFoldDB" id="A0A1C6S8X6"/>
<proteinExistence type="predicted"/>
<keyword evidence="3" id="KW-1185">Reference proteome</keyword>
<evidence type="ECO:0000256" key="1">
    <source>
        <dbReference type="SAM" id="Phobius"/>
    </source>
</evidence>
<dbReference type="OrthoDB" id="3401718at2"/>
<gene>
    <name evidence="2" type="ORF">GA0070624_3204</name>
</gene>
<dbReference type="Proteomes" id="UP000199413">
    <property type="component" value="Unassembled WGS sequence"/>
</dbReference>
<evidence type="ECO:0000313" key="2">
    <source>
        <dbReference type="EMBL" id="SCL25930.1"/>
    </source>
</evidence>
<accession>A0A1C6S8X6</accession>
<reference evidence="3" key="1">
    <citation type="submission" date="2016-06" db="EMBL/GenBank/DDBJ databases">
        <authorList>
            <person name="Varghese N."/>
            <person name="Submissions Spin"/>
        </authorList>
    </citation>
    <scope>NUCLEOTIDE SEQUENCE [LARGE SCALE GENOMIC DNA]</scope>
    <source>
        <strain evidence="3">DSM 45431</strain>
    </source>
</reference>
<feature type="transmembrane region" description="Helical" evidence="1">
    <location>
        <begin position="26"/>
        <end position="47"/>
    </location>
</feature>
<sequence length="67" mass="7177">MNHAIIRLLAKGSAAMRTRPERGAQTVEVMLCIAAVIVIVGAVGLILRDDLKAFFNNLSYTIGFTGS</sequence>
<protein>
    <submittedName>
        <fullName evidence="2">Uncharacterized protein</fullName>
    </submittedName>
</protein>
<dbReference type="STRING" id="568872.GA0070624_3204"/>
<keyword evidence="1" id="KW-0812">Transmembrane</keyword>
<evidence type="ECO:0000313" key="3">
    <source>
        <dbReference type="Proteomes" id="UP000199413"/>
    </source>
</evidence>
<keyword evidence="1" id="KW-0472">Membrane</keyword>
<dbReference type="RefSeq" id="WP_091341889.1">
    <property type="nucleotide sequence ID" value="NZ_FMHV01000002.1"/>
</dbReference>
<keyword evidence="1" id="KW-1133">Transmembrane helix</keyword>
<name>A0A1C6S8X6_9ACTN</name>
<organism evidence="2 3">
    <name type="scientific">Micromonospora rhizosphaerae</name>
    <dbReference type="NCBI Taxonomy" id="568872"/>
    <lineage>
        <taxon>Bacteria</taxon>
        <taxon>Bacillati</taxon>
        <taxon>Actinomycetota</taxon>
        <taxon>Actinomycetes</taxon>
        <taxon>Micromonosporales</taxon>
        <taxon>Micromonosporaceae</taxon>
        <taxon>Micromonospora</taxon>
    </lineage>
</organism>
<dbReference type="EMBL" id="FMHV01000002">
    <property type="protein sequence ID" value="SCL25930.1"/>
    <property type="molecule type" value="Genomic_DNA"/>
</dbReference>